<accession>T1AJI9</accession>
<dbReference type="PANTHER" id="PTHR43793">
    <property type="entry name" value="FAD SYNTHASE"/>
    <property type="match status" value="1"/>
</dbReference>
<keyword evidence="2 4" id="KW-0548">Nucleotidyltransferase</keyword>
<proteinExistence type="predicted"/>
<dbReference type="EMBL" id="AUZZ01003248">
    <property type="protein sequence ID" value="EQD57472.1"/>
    <property type="molecule type" value="Genomic_DNA"/>
</dbReference>
<reference evidence="4" key="2">
    <citation type="journal article" date="2014" name="ISME J.">
        <title>Microbial stratification in low pH oxic and suboxic macroscopic growths along an acid mine drainage.</title>
        <authorList>
            <person name="Mendez-Garcia C."/>
            <person name="Mesa V."/>
            <person name="Sprenger R.R."/>
            <person name="Richter M."/>
            <person name="Diez M.S."/>
            <person name="Solano J."/>
            <person name="Bargiela R."/>
            <person name="Golyshina O.V."/>
            <person name="Manteca A."/>
            <person name="Ramos J.L."/>
            <person name="Gallego J.R."/>
            <person name="Llorente I."/>
            <person name="Martins Dos Santos V.A."/>
            <person name="Jensen O.N."/>
            <person name="Pelaez A.I."/>
            <person name="Sanchez J."/>
            <person name="Ferrer M."/>
        </authorList>
    </citation>
    <scope>NUCLEOTIDE SEQUENCE</scope>
</reference>
<dbReference type="Gene3D" id="3.40.50.620">
    <property type="entry name" value="HUPs"/>
    <property type="match status" value="1"/>
</dbReference>
<evidence type="ECO:0000313" key="4">
    <source>
        <dbReference type="EMBL" id="EQD57472.1"/>
    </source>
</evidence>
<dbReference type="NCBIfam" id="TIGR00125">
    <property type="entry name" value="cyt_tran_rel"/>
    <property type="match status" value="1"/>
</dbReference>
<sequence length="71" mass="7872">MTRVMATGVFDILHLGHIHFLKESKKLGDELYVVVARDSTAGKRGKTPVFNETARLQLLSELKLVDHAVLG</sequence>
<dbReference type="SUPFAM" id="SSF52374">
    <property type="entry name" value="Nucleotidylyl transferase"/>
    <property type="match status" value="1"/>
</dbReference>
<evidence type="ECO:0000256" key="2">
    <source>
        <dbReference type="ARBA" id="ARBA00022695"/>
    </source>
</evidence>
<gene>
    <name evidence="4" type="ORF">B2A_04779</name>
</gene>
<name>T1AJI9_9ZZZZ</name>
<feature type="domain" description="Cytidyltransferase-like" evidence="3">
    <location>
        <begin position="6"/>
        <end position="69"/>
    </location>
</feature>
<dbReference type="InterPro" id="IPR050385">
    <property type="entry name" value="Archaeal_FAD_synthase"/>
</dbReference>
<protein>
    <submittedName>
        <fullName evidence="4">Glycerol-3-phosphate cytidylyltransferase</fullName>
    </submittedName>
</protein>
<dbReference type="InterPro" id="IPR014729">
    <property type="entry name" value="Rossmann-like_a/b/a_fold"/>
</dbReference>
<evidence type="ECO:0000256" key="1">
    <source>
        <dbReference type="ARBA" id="ARBA00022679"/>
    </source>
</evidence>
<comment type="caution">
    <text evidence="4">The sequence shown here is derived from an EMBL/GenBank/DDBJ whole genome shotgun (WGS) entry which is preliminary data.</text>
</comment>
<dbReference type="GO" id="GO:0016779">
    <property type="term" value="F:nucleotidyltransferase activity"/>
    <property type="evidence" value="ECO:0007669"/>
    <property type="project" value="UniProtKB-KW"/>
</dbReference>
<dbReference type="Pfam" id="PF01467">
    <property type="entry name" value="CTP_transf_like"/>
    <property type="match status" value="1"/>
</dbReference>
<dbReference type="PANTHER" id="PTHR43793:SF1">
    <property type="entry name" value="FAD SYNTHASE"/>
    <property type="match status" value="1"/>
</dbReference>
<dbReference type="AlphaFoldDB" id="T1AJI9"/>
<organism evidence="4">
    <name type="scientific">mine drainage metagenome</name>
    <dbReference type="NCBI Taxonomy" id="410659"/>
    <lineage>
        <taxon>unclassified sequences</taxon>
        <taxon>metagenomes</taxon>
        <taxon>ecological metagenomes</taxon>
    </lineage>
</organism>
<dbReference type="InterPro" id="IPR004821">
    <property type="entry name" value="Cyt_trans-like"/>
</dbReference>
<evidence type="ECO:0000259" key="3">
    <source>
        <dbReference type="Pfam" id="PF01467"/>
    </source>
</evidence>
<reference evidence="4" key="1">
    <citation type="submission" date="2013-08" db="EMBL/GenBank/DDBJ databases">
        <authorList>
            <person name="Mendez C."/>
            <person name="Richter M."/>
            <person name="Ferrer M."/>
            <person name="Sanchez J."/>
        </authorList>
    </citation>
    <scope>NUCLEOTIDE SEQUENCE</scope>
</reference>
<keyword evidence="1 4" id="KW-0808">Transferase</keyword>
<feature type="non-terminal residue" evidence="4">
    <location>
        <position position="71"/>
    </location>
</feature>